<dbReference type="Gene3D" id="3.40.50.1820">
    <property type="entry name" value="alpha/beta hydrolase"/>
    <property type="match status" value="1"/>
</dbReference>
<evidence type="ECO:0000313" key="4">
    <source>
        <dbReference type="Proteomes" id="UP000192596"/>
    </source>
</evidence>
<feature type="region of interest" description="Disordered" evidence="1">
    <location>
        <begin position="484"/>
        <end position="538"/>
    </location>
</feature>
<evidence type="ECO:0000256" key="1">
    <source>
        <dbReference type="SAM" id="MobiDB-lite"/>
    </source>
</evidence>
<sequence length="1239" mass="135474">MVRDTRTRDPPNANETERSNALASIGYNSLLLDGATSSDDDGEIRRIPTEEARVLDVSIGREQTRLASPKTPAIEKAAALERAHGFFGDGAGDEDDIPVEDPDVSAAAAETPPRDGGRFENVSDQVNSRLKAIRDSLQDSSIKLPSMPSIAGLRADFLRDRADSNAQDRSLPSNGSTSRTQPVDPFTRQPYRSAKEIVSDSKPEAMHPNFNRALSHLEGDVVVLGGYRGSILRSAQPPHRQLWVPIKVGLNIRKVDLEVGLNPEDDELATQKVIPGGMLTHIGPVDISRRLLKRLRRSENASNGKLRVHEYGYDWRLDPNHLSRQLQEFLWNLPSNHRDVPAGSRGATVIAHSLGGLITRHAINQQPGLVRGVVFAGVPKTCVNILGPMRNGDDVLLSSRVLTAQVNFTIRTSYALLPLDGRCFIDKNTGEEYPIDFFDPQTWADNRLSPCMGRPLPSRSKATEPAGISGYMSSMAKALPSLSLPSRKNSLRNKTSSPDQSTTAGLEPGTGLAAQGGSATTEANHNIDSGGHDSEPASISTTVTIPRADAMAYLTRTLASVKSFKQQLAHVPAYSASNRYPPMSLIYGKSTPTVYGAKIDGREGMKHADAYDELAFASGDGVVLARAAMLPEGYNAARGGIVSSERVETVLLLYLLEFLPKRWTLLACVNLAYLSLLFLPRSWRLYHLFAVACWIFVIITAILQAATVLSQVLYAAFPSLAKQIHVFSGRLIVLDLPVLVLDFGVSGSAYVCGITSNLRFRFGVHEVSIYCDALEVKLFRKVLVDELYVVYNEFSSDQANGASQDMDSKGSDTQVKGVATAPGRDPRSTSTSNSHGTQSTAPVFPEYRATEASCEQTLFELRNTSRLVRCCKAVEDLTRRNPDLIRGEIEKRALISAEMRKLPSSSAGDADVARLSSLWSHLAPLSSLFNAYPVLLRVLLMPIISFHSVNIQAVYVAVSGHPLHKLLVDRFFGQDETRNRHVEEFEQEVASWLSPADICLEFTNVTTKVLVPLRLANNISGSIDATGTIVTRVETSDSIDKVIRLQATRATFSCPSYLLPFRSPLIPPPPTSAYHAKPHPSQPQDSDTFPLTLSTHLTLPAKFSHAFLTFLTQLTKTSQIQDIQSAPAGLPETRAPSASEVPQECEAEDAHGTASLGHRMKEKIKLGKASEVIKRPGEKLKGVLHKGTKIAAVKQVDGGWFATWTNKLLDQLEWMEGEVGYKFVVPVDLARFRDLKGRI</sequence>
<feature type="region of interest" description="Disordered" evidence="1">
    <location>
        <begin position="1128"/>
        <end position="1152"/>
    </location>
</feature>
<evidence type="ECO:0000256" key="2">
    <source>
        <dbReference type="SAM" id="Phobius"/>
    </source>
</evidence>
<dbReference type="Proteomes" id="UP000192596">
    <property type="component" value="Unassembled WGS sequence"/>
</dbReference>
<feature type="region of interest" description="Disordered" evidence="1">
    <location>
        <begin position="88"/>
        <end position="121"/>
    </location>
</feature>
<protein>
    <submittedName>
        <fullName evidence="3">Uncharacterized protein</fullName>
    </submittedName>
</protein>
<gene>
    <name evidence="3" type="ORF">B0A48_17691</name>
</gene>
<evidence type="ECO:0000313" key="3">
    <source>
        <dbReference type="EMBL" id="OQN96184.1"/>
    </source>
</evidence>
<keyword evidence="2" id="KW-1133">Transmembrane helix</keyword>
<keyword evidence="2" id="KW-0812">Transmembrane</keyword>
<feature type="compositionally biased region" description="Polar residues" evidence="1">
    <location>
        <begin position="517"/>
        <end position="527"/>
    </location>
</feature>
<dbReference type="InterPro" id="IPR029058">
    <property type="entry name" value="AB_hydrolase_fold"/>
</dbReference>
<organism evidence="3 4">
    <name type="scientific">Cryoendolithus antarcticus</name>
    <dbReference type="NCBI Taxonomy" id="1507870"/>
    <lineage>
        <taxon>Eukaryota</taxon>
        <taxon>Fungi</taxon>
        <taxon>Dikarya</taxon>
        <taxon>Ascomycota</taxon>
        <taxon>Pezizomycotina</taxon>
        <taxon>Dothideomycetes</taxon>
        <taxon>Dothideomycetidae</taxon>
        <taxon>Cladosporiales</taxon>
        <taxon>Cladosporiaceae</taxon>
        <taxon>Cryoendolithus</taxon>
    </lineage>
</organism>
<comment type="caution">
    <text evidence="3">The sequence shown here is derived from an EMBL/GenBank/DDBJ whole genome shotgun (WGS) entry which is preliminary data.</text>
</comment>
<proteinExistence type="predicted"/>
<feature type="compositionally biased region" description="Acidic residues" evidence="1">
    <location>
        <begin position="91"/>
        <end position="103"/>
    </location>
</feature>
<feature type="region of interest" description="Disordered" evidence="1">
    <location>
        <begin position="798"/>
        <end position="842"/>
    </location>
</feature>
<dbReference type="OrthoDB" id="10250441at2759"/>
<feature type="region of interest" description="Disordered" evidence="1">
    <location>
        <begin position="1"/>
        <end position="21"/>
    </location>
</feature>
<feature type="transmembrane region" description="Helical" evidence="2">
    <location>
        <begin position="663"/>
        <end position="679"/>
    </location>
</feature>
<dbReference type="PANTHER" id="PTHR11440">
    <property type="entry name" value="LECITHIN-CHOLESTEROL ACYLTRANSFERASE-RELATED"/>
    <property type="match status" value="1"/>
</dbReference>
<feature type="region of interest" description="Disordered" evidence="1">
    <location>
        <begin position="164"/>
        <end position="191"/>
    </location>
</feature>
<feature type="compositionally biased region" description="Polar residues" evidence="1">
    <location>
        <begin position="164"/>
        <end position="181"/>
    </location>
</feature>
<feature type="compositionally biased region" description="Polar residues" evidence="1">
    <location>
        <begin position="484"/>
        <end position="504"/>
    </location>
</feature>
<reference evidence="4" key="1">
    <citation type="submission" date="2017-03" db="EMBL/GenBank/DDBJ databases">
        <title>Genomes of endolithic fungi from Antarctica.</title>
        <authorList>
            <person name="Coleine C."/>
            <person name="Masonjones S."/>
            <person name="Stajich J.E."/>
        </authorList>
    </citation>
    <scope>NUCLEOTIDE SEQUENCE [LARGE SCALE GENOMIC DNA]</scope>
    <source>
        <strain evidence="4">CCFEE 5527</strain>
    </source>
</reference>
<name>A0A1V8SAF2_9PEZI</name>
<accession>A0A1V8SAF2</accession>
<feature type="transmembrane region" description="Helical" evidence="2">
    <location>
        <begin position="685"/>
        <end position="710"/>
    </location>
</feature>
<keyword evidence="2" id="KW-0472">Membrane</keyword>
<dbReference type="AlphaFoldDB" id="A0A1V8SAF2"/>
<feature type="compositionally biased region" description="Polar residues" evidence="1">
    <location>
        <begin position="828"/>
        <end position="841"/>
    </location>
</feature>
<dbReference type="SUPFAM" id="SSF53474">
    <property type="entry name" value="alpha/beta-Hydrolases"/>
    <property type="match status" value="1"/>
</dbReference>
<dbReference type="EMBL" id="NAJO01000070">
    <property type="protein sequence ID" value="OQN96184.1"/>
    <property type="molecule type" value="Genomic_DNA"/>
</dbReference>
<keyword evidence="4" id="KW-1185">Reference proteome</keyword>
<dbReference type="InParanoid" id="A0A1V8SAF2"/>